<organism evidence="3 4">
    <name type="scientific">Strongylus vulgaris</name>
    <name type="common">Blood worm</name>
    <dbReference type="NCBI Taxonomy" id="40348"/>
    <lineage>
        <taxon>Eukaryota</taxon>
        <taxon>Metazoa</taxon>
        <taxon>Ecdysozoa</taxon>
        <taxon>Nematoda</taxon>
        <taxon>Chromadorea</taxon>
        <taxon>Rhabditida</taxon>
        <taxon>Rhabditina</taxon>
        <taxon>Rhabditomorpha</taxon>
        <taxon>Strongyloidea</taxon>
        <taxon>Strongylidae</taxon>
        <taxon>Strongylus</taxon>
    </lineage>
</organism>
<keyword evidence="1" id="KW-0812">Transmembrane</keyword>
<feature type="domain" description="7TM GPCR serpentine receptor class x (Srx)" evidence="2">
    <location>
        <begin position="7"/>
        <end position="116"/>
    </location>
</feature>
<keyword evidence="1" id="KW-0472">Membrane</keyword>
<name>A0A3P7LB51_STRVU</name>
<dbReference type="InterPro" id="IPR019430">
    <property type="entry name" value="7TM_GPCR_serpentine_rcpt_Srx"/>
</dbReference>
<dbReference type="EMBL" id="UYYB01097119">
    <property type="protein sequence ID" value="VDM76492.1"/>
    <property type="molecule type" value="Genomic_DNA"/>
</dbReference>
<dbReference type="OrthoDB" id="5825164at2759"/>
<feature type="transmembrane region" description="Helical" evidence="1">
    <location>
        <begin position="60"/>
        <end position="82"/>
    </location>
</feature>
<reference evidence="3 4" key="1">
    <citation type="submission" date="2018-11" db="EMBL/GenBank/DDBJ databases">
        <authorList>
            <consortium name="Pathogen Informatics"/>
        </authorList>
    </citation>
    <scope>NUCLEOTIDE SEQUENCE [LARGE SCALE GENOMIC DNA]</scope>
</reference>
<evidence type="ECO:0000259" key="2">
    <source>
        <dbReference type="Pfam" id="PF10328"/>
    </source>
</evidence>
<evidence type="ECO:0000313" key="3">
    <source>
        <dbReference type="EMBL" id="VDM76492.1"/>
    </source>
</evidence>
<sequence>MIYFKPCDKFYWYTDFSKQITIVAIIAIIDSLTIIKVRLNSSKITFHGIRQDQAKRRTEINFLKQAVYQFLLWIVEMVSYFFLSSYFKHEFIKWLLNTLTWALMHAGDGFLIIGLNKEVRELFWNPRRIISKKGRSNSTAVTWAFRLTAHAQS</sequence>
<accession>A0A3P7LB51</accession>
<evidence type="ECO:0000256" key="1">
    <source>
        <dbReference type="SAM" id="Phobius"/>
    </source>
</evidence>
<dbReference type="PANTHER" id="PTHR23017">
    <property type="entry name" value="SERPENTINE RECEPTOR, CLASS X"/>
    <property type="match status" value="1"/>
</dbReference>
<dbReference type="AlphaFoldDB" id="A0A3P7LB51"/>
<keyword evidence="1" id="KW-1133">Transmembrane helix</keyword>
<dbReference type="Proteomes" id="UP000270094">
    <property type="component" value="Unassembled WGS sequence"/>
</dbReference>
<evidence type="ECO:0000313" key="4">
    <source>
        <dbReference type="Proteomes" id="UP000270094"/>
    </source>
</evidence>
<gene>
    <name evidence="3" type="ORF">SVUK_LOCUS11490</name>
</gene>
<keyword evidence="4" id="KW-1185">Reference proteome</keyword>
<dbReference type="PANTHER" id="PTHR23017:SF44">
    <property type="entry name" value="G-PROTEIN COUPLED RECEPTORS FAMILY 1 PROFILE DOMAIN-CONTAINING PROTEIN"/>
    <property type="match status" value="1"/>
</dbReference>
<feature type="transmembrane region" description="Helical" evidence="1">
    <location>
        <begin position="94"/>
        <end position="115"/>
    </location>
</feature>
<protein>
    <recommendedName>
        <fullName evidence="2">7TM GPCR serpentine receptor class x (Srx) domain-containing protein</fullName>
    </recommendedName>
</protein>
<feature type="transmembrane region" description="Helical" evidence="1">
    <location>
        <begin position="20"/>
        <end position="39"/>
    </location>
</feature>
<proteinExistence type="predicted"/>
<dbReference type="Pfam" id="PF10328">
    <property type="entry name" value="7TM_GPCR_Srx"/>
    <property type="match status" value="1"/>
</dbReference>